<evidence type="ECO:0000313" key="1">
    <source>
        <dbReference type="EMBL" id="KAI9913995.1"/>
    </source>
</evidence>
<reference evidence="1 2" key="1">
    <citation type="journal article" date="2022" name="bioRxiv">
        <title>The genome of the oomycete Peronosclerospora sorghi, a cosmopolitan pathogen of maize and sorghum, is inflated with dispersed pseudogenes.</title>
        <authorList>
            <person name="Fletcher K."/>
            <person name="Martin F."/>
            <person name="Isakeit T."/>
            <person name="Cavanaugh K."/>
            <person name="Magill C."/>
            <person name="Michelmore R."/>
        </authorList>
    </citation>
    <scope>NUCLEOTIDE SEQUENCE [LARGE SCALE GENOMIC DNA]</scope>
    <source>
        <strain evidence="1">P6</strain>
    </source>
</reference>
<proteinExistence type="predicted"/>
<dbReference type="EMBL" id="CM047583">
    <property type="protein sequence ID" value="KAI9913995.1"/>
    <property type="molecule type" value="Genomic_DNA"/>
</dbReference>
<name>A0ACC0W5T9_9STRA</name>
<organism evidence="1 2">
    <name type="scientific">Peronosclerospora sorghi</name>
    <dbReference type="NCBI Taxonomy" id="230839"/>
    <lineage>
        <taxon>Eukaryota</taxon>
        <taxon>Sar</taxon>
        <taxon>Stramenopiles</taxon>
        <taxon>Oomycota</taxon>
        <taxon>Peronosporomycetes</taxon>
        <taxon>Peronosporales</taxon>
        <taxon>Peronosporaceae</taxon>
        <taxon>Peronosclerospora</taxon>
    </lineage>
</organism>
<evidence type="ECO:0000313" key="2">
    <source>
        <dbReference type="Proteomes" id="UP001163321"/>
    </source>
</evidence>
<gene>
    <name evidence="1" type="ORF">PsorP6_004898</name>
</gene>
<accession>A0ACC0W5T9</accession>
<comment type="caution">
    <text evidence="1">The sequence shown here is derived from an EMBL/GenBank/DDBJ whole genome shotgun (WGS) entry which is preliminary data.</text>
</comment>
<keyword evidence="2" id="KW-1185">Reference proteome</keyword>
<dbReference type="Proteomes" id="UP001163321">
    <property type="component" value="Chromosome 4"/>
</dbReference>
<protein>
    <submittedName>
        <fullName evidence="1">Uncharacterized protein</fullName>
    </submittedName>
</protein>
<sequence>MCYAGSEGDKCEKEVSNACDVDYRAGGDCVDGEKDLMGKKLTARKGSPTNAVLAVRTILHARTIILATQRVESASAALDILETHEEKPKTHVRNGQTVGLVRAKFWQTDPQHAFAHSAAQHAPFAT</sequence>